<organism evidence="2 3">
    <name type="scientific">Potamilus streckersoni</name>
    <dbReference type="NCBI Taxonomy" id="2493646"/>
    <lineage>
        <taxon>Eukaryota</taxon>
        <taxon>Metazoa</taxon>
        <taxon>Spiralia</taxon>
        <taxon>Lophotrochozoa</taxon>
        <taxon>Mollusca</taxon>
        <taxon>Bivalvia</taxon>
        <taxon>Autobranchia</taxon>
        <taxon>Heteroconchia</taxon>
        <taxon>Palaeoheterodonta</taxon>
        <taxon>Unionida</taxon>
        <taxon>Unionoidea</taxon>
        <taxon>Unionidae</taxon>
        <taxon>Ambleminae</taxon>
        <taxon>Lampsilini</taxon>
        <taxon>Potamilus</taxon>
    </lineage>
</organism>
<sequence>MASPITGAILIRTTAGIIVAIQYARMTVTKACVVKVAGIGHSAENLVVLRIPVAVTSKITIGVILIITGVIAVIQTPHVLH</sequence>
<dbReference type="Proteomes" id="UP001195483">
    <property type="component" value="Unassembled WGS sequence"/>
</dbReference>
<reference evidence="2" key="3">
    <citation type="submission" date="2023-05" db="EMBL/GenBank/DDBJ databases">
        <authorList>
            <person name="Smith C.H."/>
        </authorList>
    </citation>
    <scope>NUCLEOTIDE SEQUENCE</scope>
    <source>
        <strain evidence="2">CHS0354</strain>
        <tissue evidence="2">Mantle</tissue>
    </source>
</reference>
<dbReference type="AlphaFoldDB" id="A0AAE0VZ23"/>
<evidence type="ECO:0000256" key="1">
    <source>
        <dbReference type="SAM" id="Phobius"/>
    </source>
</evidence>
<keyword evidence="1" id="KW-0472">Membrane</keyword>
<keyword evidence="1" id="KW-1133">Transmembrane helix</keyword>
<keyword evidence="1" id="KW-0812">Transmembrane</keyword>
<dbReference type="EMBL" id="JAEAOA010000482">
    <property type="protein sequence ID" value="KAK3594497.1"/>
    <property type="molecule type" value="Genomic_DNA"/>
</dbReference>
<keyword evidence="3" id="KW-1185">Reference proteome</keyword>
<evidence type="ECO:0000313" key="3">
    <source>
        <dbReference type="Proteomes" id="UP001195483"/>
    </source>
</evidence>
<proteinExistence type="predicted"/>
<evidence type="ECO:0000313" key="2">
    <source>
        <dbReference type="EMBL" id="KAK3594497.1"/>
    </source>
</evidence>
<protein>
    <submittedName>
        <fullName evidence="2">Uncharacterized protein</fullName>
    </submittedName>
</protein>
<accession>A0AAE0VZ23</accession>
<reference evidence="2" key="2">
    <citation type="journal article" date="2021" name="Genome Biol. Evol.">
        <title>Developing a high-quality reference genome for a parasitic bivalve with doubly uniparental inheritance (Bivalvia: Unionida).</title>
        <authorList>
            <person name="Smith C.H."/>
        </authorList>
    </citation>
    <scope>NUCLEOTIDE SEQUENCE</scope>
    <source>
        <strain evidence="2">CHS0354</strain>
        <tissue evidence="2">Mantle</tissue>
    </source>
</reference>
<name>A0AAE0VZ23_9BIVA</name>
<gene>
    <name evidence="2" type="ORF">CHS0354_007136</name>
</gene>
<feature type="non-terminal residue" evidence="2">
    <location>
        <position position="1"/>
    </location>
</feature>
<comment type="caution">
    <text evidence="2">The sequence shown here is derived from an EMBL/GenBank/DDBJ whole genome shotgun (WGS) entry which is preliminary data.</text>
</comment>
<reference evidence="2" key="1">
    <citation type="journal article" date="2021" name="Genome Biol. Evol.">
        <title>A High-Quality Reference Genome for a Parasitic Bivalve with Doubly Uniparental Inheritance (Bivalvia: Unionida).</title>
        <authorList>
            <person name="Smith C.H."/>
        </authorList>
    </citation>
    <scope>NUCLEOTIDE SEQUENCE</scope>
    <source>
        <strain evidence="2">CHS0354</strain>
    </source>
</reference>
<feature type="transmembrane region" description="Helical" evidence="1">
    <location>
        <begin position="59"/>
        <end position="80"/>
    </location>
</feature>